<evidence type="ECO:0000313" key="4">
    <source>
        <dbReference type="Proteomes" id="UP000664859"/>
    </source>
</evidence>
<feature type="chain" id="PRO_5032920259" evidence="2">
    <location>
        <begin position="23"/>
        <end position="188"/>
    </location>
</feature>
<proteinExistence type="predicted"/>
<keyword evidence="2" id="KW-0732">Signal</keyword>
<accession>A0A835ZBX2</accession>
<feature type="signal peptide" evidence="2">
    <location>
        <begin position="1"/>
        <end position="22"/>
    </location>
</feature>
<protein>
    <submittedName>
        <fullName evidence="3">Uncharacterized protein</fullName>
    </submittedName>
</protein>
<name>A0A835ZBX2_9STRA</name>
<gene>
    <name evidence="3" type="ORF">JKP88DRAFT_243526</name>
</gene>
<evidence type="ECO:0000313" key="3">
    <source>
        <dbReference type="EMBL" id="KAG5188540.1"/>
    </source>
</evidence>
<dbReference type="Proteomes" id="UP000664859">
    <property type="component" value="Unassembled WGS sequence"/>
</dbReference>
<evidence type="ECO:0000256" key="2">
    <source>
        <dbReference type="SAM" id="SignalP"/>
    </source>
</evidence>
<organism evidence="3 4">
    <name type="scientific">Tribonema minus</name>
    <dbReference type="NCBI Taxonomy" id="303371"/>
    <lineage>
        <taxon>Eukaryota</taxon>
        <taxon>Sar</taxon>
        <taxon>Stramenopiles</taxon>
        <taxon>Ochrophyta</taxon>
        <taxon>PX clade</taxon>
        <taxon>Xanthophyceae</taxon>
        <taxon>Tribonematales</taxon>
        <taxon>Tribonemataceae</taxon>
        <taxon>Tribonema</taxon>
    </lineage>
</organism>
<feature type="region of interest" description="Disordered" evidence="1">
    <location>
        <begin position="57"/>
        <end position="76"/>
    </location>
</feature>
<dbReference type="EMBL" id="JAFCMP010000068">
    <property type="protein sequence ID" value="KAG5188540.1"/>
    <property type="molecule type" value="Genomic_DNA"/>
</dbReference>
<sequence>MRSAAVFLLVVATVLSSVLVNAAHGWSNFAISHAAVQSARARRATSFASTYQAMDTDVGKYRRAPPTPSQRQQEEQERLHQLTYIQEGYRMKGMLVLKSATRLQPTKEEELVILTRLQAVLRRPSEAQVLQFRDQLLRENPNMTPQQIMAMSPEDLVKGMILSELFDELRDVLVPMQVQKMSLDLALV</sequence>
<evidence type="ECO:0000256" key="1">
    <source>
        <dbReference type="SAM" id="MobiDB-lite"/>
    </source>
</evidence>
<keyword evidence="4" id="KW-1185">Reference proteome</keyword>
<dbReference type="AlphaFoldDB" id="A0A835ZBX2"/>
<comment type="caution">
    <text evidence="3">The sequence shown here is derived from an EMBL/GenBank/DDBJ whole genome shotgun (WGS) entry which is preliminary data.</text>
</comment>
<reference evidence="3" key="1">
    <citation type="submission" date="2021-02" db="EMBL/GenBank/DDBJ databases">
        <title>First Annotated Genome of the Yellow-green Alga Tribonema minus.</title>
        <authorList>
            <person name="Mahan K.M."/>
        </authorList>
    </citation>
    <scope>NUCLEOTIDE SEQUENCE</scope>
    <source>
        <strain evidence="3">UTEX B ZZ1240</strain>
    </source>
</reference>